<dbReference type="PANTHER" id="PTHR30505">
    <property type="entry name" value="FRUCTOSE-LIKE PERMEASE"/>
    <property type="match status" value="1"/>
</dbReference>
<evidence type="ECO:0000256" key="10">
    <source>
        <dbReference type="ARBA" id="ARBA00022692"/>
    </source>
</evidence>
<dbReference type="PROSITE" id="PS51099">
    <property type="entry name" value="PTS_EIIB_TYPE_2"/>
    <property type="match status" value="1"/>
</dbReference>
<name>A0A0B9GZ95_9GAMM</name>
<dbReference type="GO" id="GO:0009401">
    <property type="term" value="P:phosphoenolpyruvate-dependent sugar phosphotransferase system"/>
    <property type="evidence" value="ECO:0007669"/>
    <property type="project" value="UniProtKB-KW"/>
</dbReference>
<keyword evidence="9" id="KW-0598">Phosphotransferase system</keyword>
<proteinExistence type="predicted"/>
<dbReference type="InterPro" id="IPR050864">
    <property type="entry name" value="Bacterial_PTS_Sugar_Transport"/>
</dbReference>
<dbReference type="Gene3D" id="3.40.50.2300">
    <property type="match status" value="1"/>
</dbReference>
<evidence type="ECO:0000313" key="18">
    <source>
        <dbReference type="Proteomes" id="UP000031278"/>
    </source>
</evidence>
<evidence type="ECO:0000256" key="5">
    <source>
        <dbReference type="ARBA" id="ARBA00022475"/>
    </source>
</evidence>
<accession>A0A0B9GZ95</accession>
<dbReference type="InterPro" id="IPR013014">
    <property type="entry name" value="PTS_EIIC_2"/>
</dbReference>
<dbReference type="Proteomes" id="UP000031278">
    <property type="component" value="Unassembled WGS sequence"/>
</dbReference>
<dbReference type="InterPro" id="IPR006327">
    <property type="entry name" value="PTS_IIC_fruc"/>
</dbReference>
<dbReference type="NCBIfam" id="TIGR01427">
    <property type="entry name" value="PTS_IIC_fructo"/>
    <property type="match status" value="1"/>
</dbReference>
<dbReference type="InterPro" id="IPR003352">
    <property type="entry name" value="PTS_EIIC"/>
</dbReference>
<keyword evidence="5" id="KW-1003">Cell membrane</keyword>
<dbReference type="InterPro" id="IPR013011">
    <property type="entry name" value="PTS_EIIB_2"/>
</dbReference>
<dbReference type="FunFam" id="3.40.50.2300:FF:000014">
    <property type="entry name" value="PTS system fructose-like transporter subunit IIB"/>
    <property type="match status" value="1"/>
</dbReference>
<keyword evidence="13 14" id="KW-0472">Membrane</keyword>
<comment type="subcellular location">
    <subcellularLocation>
        <location evidence="2">Cell inner membrane</location>
        <topology evidence="2">Multi-pass membrane protein</topology>
    </subcellularLocation>
</comment>
<evidence type="ECO:0000256" key="2">
    <source>
        <dbReference type="ARBA" id="ARBA00004429"/>
    </source>
</evidence>
<dbReference type="NCBIfam" id="TIGR00829">
    <property type="entry name" value="FRU"/>
    <property type="match status" value="1"/>
</dbReference>
<evidence type="ECO:0000259" key="16">
    <source>
        <dbReference type="PROSITE" id="PS51104"/>
    </source>
</evidence>
<protein>
    <recommendedName>
        <fullName evidence="3">protein-N(pi)-phosphohistidine--D-fructose phosphotransferase</fullName>
        <ecNumber evidence="3">2.7.1.202</ecNumber>
    </recommendedName>
</protein>
<keyword evidence="10 14" id="KW-0812">Transmembrane</keyword>
<evidence type="ECO:0000256" key="12">
    <source>
        <dbReference type="ARBA" id="ARBA00022989"/>
    </source>
</evidence>
<feature type="transmembrane region" description="Helical" evidence="14">
    <location>
        <begin position="259"/>
        <end position="281"/>
    </location>
</feature>
<keyword evidence="12 14" id="KW-1133">Transmembrane helix</keyword>
<dbReference type="EC" id="2.7.1.202" evidence="3"/>
<evidence type="ECO:0000256" key="6">
    <source>
        <dbReference type="ARBA" id="ARBA00022553"/>
    </source>
</evidence>
<dbReference type="CDD" id="cd05569">
    <property type="entry name" value="PTS_IIB_fructose"/>
    <property type="match status" value="1"/>
</dbReference>
<dbReference type="Pfam" id="PF02378">
    <property type="entry name" value="PTS_EIIC"/>
    <property type="match status" value="1"/>
</dbReference>
<keyword evidence="11" id="KW-0418">Kinase</keyword>
<evidence type="ECO:0000256" key="13">
    <source>
        <dbReference type="ARBA" id="ARBA00023136"/>
    </source>
</evidence>
<gene>
    <name evidence="17" type="ORF">RJ45_19655</name>
</gene>
<evidence type="ECO:0000256" key="9">
    <source>
        <dbReference type="ARBA" id="ARBA00022683"/>
    </source>
</evidence>
<sequence length="469" mass="50267">MAKKKLVAVTACPTGIAHTFMAAKKIQSWAEKQGYEVKVETQGSDGVKNKLTAHDIASADAVVLAVDVPIMDMERFDNANPLQVRTQELIKHVDVLLPEAMKREKDKSTSGAVLPVQEKRSAYQVFIGHIMTGISYMLPVVVLGGLLMAVAKITGEFVDISGTPVETLDRLGFMTIKFMYPIFAAYLAYSIAGKPALVPAFIGGVMSDEVYKRFFGIEVWAPSGFFGAIAIGFLIGYLVRYLNDTIKVKSELTTLKTMLLVPLVSGVVMVLTMEYAINPFFGAVNMAMVKLFTEAGDAGRGIYSMVIAAGTAFDLGGPINKAAGSVALGLNGMGENFDLVARELGIVIPPIGVGIAALLDGKFRPRVFSREEQTVGKTSLMLGLIGISEGAIPFILKNPKMIPIMILGSIIGTQLAVVLNVWQSLPLPAVWGWFLSSDPVSYTISVIVGSSFIAIALLLCTKPQPKGSH</sequence>
<keyword evidence="6" id="KW-0597">Phosphoprotein</keyword>
<dbReference type="GO" id="GO:0016301">
    <property type="term" value="F:kinase activity"/>
    <property type="evidence" value="ECO:0007669"/>
    <property type="project" value="UniProtKB-KW"/>
</dbReference>
<dbReference type="EMBL" id="JWLZ01000186">
    <property type="protein sequence ID" value="KHT61982.1"/>
    <property type="molecule type" value="Genomic_DNA"/>
</dbReference>
<feature type="transmembrane region" description="Helical" evidence="14">
    <location>
        <begin position="442"/>
        <end position="460"/>
    </location>
</feature>
<comment type="catalytic activity">
    <reaction evidence="1">
        <text>D-fructose(out) + N(pros)-phospho-L-histidyl-[protein] = D-fructose 1-phosphate(in) + L-histidyl-[protein]</text>
        <dbReference type="Rhea" id="RHEA:49252"/>
        <dbReference type="Rhea" id="RHEA-COMP:9745"/>
        <dbReference type="Rhea" id="RHEA-COMP:9746"/>
        <dbReference type="ChEBI" id="CHEBI:29979"/>
        <dbReference type="ChEBI" id="CHEBI:37721"/>
        <dbReference type="ChEBI" id="CHEBI:58674"/>
        <dbReference type="ChEBI" id="CHEBI:64837"/>
        <dbReference type="EC" id="2.7.1.202"/>
    </reaction>
</comment>
<dbReference type="GO" id="GO:0022877">
    <property type="term" value="F:protein-N(PI)-phosphohistidine-fructose phosphotransferase system transporter activity"/>
    <property type="evidence" value="ECO:0007669"/>
    <property type="project" value="InterPro"/>
</dbReference>
<dbReference type="PROSITE" id="PS51104">
    <property type="entry name" value="PTS_EIIC_TYPE_2"/>
    <property type="match status" value="1"/>
</dbReference>
<evidence type="ECO:0000256" key="8">
    <source>
        <dbReference type="ARBA" id="ARBA00022679"/>
    </source>
</evidence>
<dbReference type="PANTHER" id="PTHR30505:SF0">
    <property type="entry name" value="FRUCTOSE-LIKE PTS SYSTEM EIIBC COMPONENT-RELATED"/>
    <property type="match status" value="1"/>
</dbReference>
<dbReference type="AlphaFoldDB" id="A0A0B9GZ95"/>
<feature type="transmembrane region" description="Helical" evidence="14">
    <location>
        <begin position="219"/>
        <end position="239"/>
    </location>
</feature>
<organism evidence="17 18">
    <name type="scientific">Photobacterium gaetbulicola</name>
    <dbReference type="NCBI Taxonomy" id="1295392"/>
    <lineage>
        <taxon>Bacteria</taxon>
        <taxon>Pseudomonadati</taxon>
        <taxon>Pseudomonadota</taxon>
        <taxon>Gammaproteobacteria</taxon>
        <taxon>Vibrionales</taxon>
        <taxon>Vibrionaceae</taxon>
        <taxon>Photobacterium</taxon>
    </lineage>
</organism>
<evidence type="ECO:0000256" key="1">
    <source>
        <dbReference type="ARBA" id="ARBA00001401"/>
    </source>
</evidence>
<feature type="domain" description="PTS EIIC type-2" evidence="16">
    <location>
        <begin position="126"/>
        <end position="462"/>
    </location>
</feature>
<keyword evidence="4" id="KW-0813">Transport</keyword>
<evidence type="ECO:0000256" key="14">
    <source>
        <dbReference type="SAM" id="Phobius"/>
    </source>
</evidence>
<feature type="transmembrane region" description="Helical" evidence="14">
    <location>
        <begin position="126"/>
        <end position="150"/>
    </location>
</feature>
<dbReference type="GO" id="GO:0090563">
    <property type="term" value="F:protein-phosphocysteine-sugar phosphotransferase activity"/>
    <property type="evidence" value="ECO:0007669"/>
    <property type="project" value="TreeGrafter"/>
</dbReference>
<evidence type="ECO:0000259" key="15">
    <source>
        <dbReference type="PROSITE" id="PS51099"/>
    </source>
</evidence>
<dbReference type="GO" id="GO:0005886">
    <property type="term" value="C:plasma membrane"/>
    <property type="evidence" value="ECO:0007669"/>
    <property type="project" value="UniProtKB-SubCell"/>
</dbReference>
<dbReference type="InterPro" id="IPR003353">
    <property type="entry name" value="PTS_IIB_fruc"/>
</dbReference>
<evidence type="ECO:0000256" key="11">
    <source>
        <dbReference type="ARBA" id="ARBA00022777"/>
    </source>
</evidence>
<keyword evidence="7" id="KW-0762">Sugar transport</keyword>
<dbReference type="RefSeq" id="WP_039466227.1">
    <property type="nucleotide sequence ID" value="NZ_JWLZ01000186.1"/>
</dbReference>
<feature type="transmembrane region" description="Helical" evidence="14">
    <location>
        <begin position="403"/>
        <end position="422"/>
    </location>
</feature>
<dbReference type="InterPro" id="IPR003501">
    <property type="entry name" value="PTS_EIIB_2/3"/>
</dbReference>
<dbReference type="GO" id="GO:0005351">
    <property type="term" value="F:carbohydrate:proton symporter activity"/>
    <property type="evidence" value="ECO:0007669"/>
    <property type="project" value="InterPro"/>
</dbReference>
<dbReference type="InterPro" id="IPR036095">
    <property type="entry name" value="PTS_EIIB-like_sf"/>
</dbReference>
<keyword evidence="8" id="KW-0808">Transferase</keyword>
<evidence type="ECO:0000313" key="17">
    <source>
        <dbReference type="EMBL" id="KHT61982.1"/>
    </source>
</evidence>
<reference evidence="17 18" key="1">
    <citation type="submission" date="2014-12" db="EMBL/GenBank/DDBJ databases">
        <title>Genome sequencing of Photobacterium gaetbulicola AD005a.</title>
        <authorList>
            <person name="Adrian T.G.S."/>
            <person name="Chan K.G."/>
        </authorList>
    </citation>
    <scope>NUCLEOTIDE SEQUENCE [LARGE SCALE GENOMIC DNA]</scope>
    <source>
        <strain evidence="17 18">AD005a</strain>
    </source>
</reference>
<dbReference type="Pfam" id="PF02302">
    <property type="entry name" value="PTS_IIB"/>
    <property type="match status" value="1"/>
</dbReference>
<comment type="caution">
    <text evidence="17">The sequence shown here is derived from an EMBL/GenBank/DDBJ whole genome shotgun (WGS) entry which is preliminary data.</text>
</comment>
<feature type="domain" description="PTS EIIB type-2" evidence="15">
    <location>
        <begin position="6"/>
        <end position="102"/>
    </location>
</feature>
<evidence type="ECO:0000256" key="7">
    <source>
        <dbReference type="ARBA" id="ARBA00022597"/>
    </source>
</evidence>
<evidence type="ECO:0000256" key="3">
    <source>
        <dbReference type="ARBA" id="ARBA00012799"/>
    </source>
</evidence>
<evidence type="ECO:0000256" key="4">
    <source>
        <dbReference type="ARBA" id="ARBA00022448"/>
    </source>
</evidence>
<dbReference type="SUPFAM" id="SSF52794">
    <property type="entry name" value="PTS system IIB component-like"/>
    <property type="match status" value="1"/>
</dbReference>